<evidence type="ECO:0000313" key="3">
    <source>
        <dbReference type="EMBL" id="CAG2054183.1"/>
    </source>
</evidence>
<gene>
    <name evidence="3" type="ORF">TPAB3V08_LOCUS1216</name>
</gene>
<feature type="coiled-coil region" evidence="1">
    <location>
        <begin position="214"/>
        <end position="262"/>
    </location>
</feature>
<organism evidence="3 4">
    <name type="scientific">Timema podura</name>
    <name type="common">Walking stick</name>
    <dbReference type="NCBI Taxonomy" id="61482"/>
    <lineage>
        <taxon>Eukaryota</taxon>
        <taxon>Metazoa</taxon>
        <taxon>Ecdysozoa</taxon>
        <taxon>Arthropoda</taxon>
        <taxon>Hexapoda</taxon>
        <taxon>Insecta</taxon>
        <taxon>Pterygota</taxon>
        <taxon>Neoptera</taxon>
        <taxon>Polyneoptera</taxon>
        <taxon>Phasmatodea</taxon>
        <taxon>Timematodea</taxon>
        <taxon>Timematoidea</taxon>
        <taxon>Timematidae</taxon>
        <taxon>Timema</taxon>
    </lineage>
</organism>
<keyword evidence="1" id="KW-0175">Coiled coil</keyword>
<dbReference type="PANTHER" id="PTHR43977">
    <property type="entry name" value="STRUCTURAL MAINTENANCE OF CHROMOSOMES PROTEIN 3"/>
    <property type="match status" value="1"/>
</dbReference>
<evidence type="ECO:0000259" key="2">
    <source>
        <dbReference type="SMART" id="SM00968"/>
    </source>
</evidence>
<evidence type="ECO:0000256" key="1">
    <source>
        <dbReference type="SAM" id="Coils"/>
    </source>
</evidence>
<dbReference type="SUPFAM" id="SSF75553">
    <property type="entry name" value="Smc hinge domain"/>
    <property type="match status" value="1"/>
</dbReference>
<keyword evidence="4" id="KW-1185">Reference proteome</keyword>
<dbReference type="Gene3D" id="3.30.70.1620">
    <property type="match status" value="1"/>
</dbReference>
<reference evidence="3" key="1">
    <citation type="submission" date="2021-03" db="EMBL/GenBank/DDBJ databases">
        <authorList>
            <person name="Tran Van P."/>
        </authorList>
    </citation>
    <scope>NUCLEOTIDE SEQUENCE</scope>
</reference>
<protein>
    <recommendedName>
        <fullName evidence="2">SMC hinge domain-containing protein</fullName>
    </recommendedName>
</protein>
<dbReference type="Gene3D" id="1.20.1060.20">
    <property type="match status" value="1"/>
</dbReference>
<evidence type="ECO:0000313" key="4">
    <source>
        <dbReference type="Proteomes" id="UP001153148"/>
    </source>
</evidence>
<dbReference type="Pfam" id="PF06470">
    <property type="entry name" value="SMC_hinge"/>
    <property type="match status" value="1"/>
</dbReference>
<name>A0ABN7NMD4_TIMPD</name>
<dbReference type="InterPro" id="IPR036277">
    <property type="entry name" value="SMC_hinge_sf"/>
</dbReference>
<dbReference type="SMART" id="SM00968">
    <property type="entry name" value="SMC_hinge"/>
    <property type="match status" value="1"/>
</dbReference>
<sequence>MERQRCYIDELNKQYYELKKAKDQCQSTRNELWRKENTIQQTLSSLKEDLAKADQSLRSMAGKRGGAAADIANSYYGPVIENFDCEKSIYTAVEVTAGNRLFHHIVDSDKVGTQILKEMNRQKLPGEVTFMPLNRLHVKEQNYPNTNDAIPMVTKLNYELKYDKALRYIFGKTLICRNLEVATHLAKTSGLDCVTLEGDQGSLTGGYFNTSRSRLEIQKTRSELNAQIRESEEELAKLRENLRETESKINHIVSEMQKTETKNSKA</sequence>
<dbReference type="Proteomes" id="UP001153148">
    <property type="component" value="Unassembled WGS sequence"/>
</dbReference>
<dbReference type="EMBL" id="CAJPIN010001056">
    <property type="protein sequence ID" value="CAG2054183.1"/>
    <property type="molecule type" value="Genomic_DNA"/>
</dbReference>
<dbReference type="InterPro" id="IPR010935">
    <property type="entry name" value="SMC_hinge"/>
</dbReference>
<feature type="non-terminal residue" evidence="3">
    <location>
        <position position="266"/>
    </location>
</feature>
<proteinExistence type="predicted"/>
<feature type="domain" description="SMC hinge" evidence="2">
    <location>
        <begin position="73"/>
        <end position="186"/>
    </location>
</feature>
<feature type="coiled-coil region" evidence="1">
    <location>
        <begin position="8"/>
        <end position="38"/>
    </location>
</feature>
<comment type="caution">
    <text evidence="3">The sequence shown here is derived from an EMBL/GenBank/DDBJ whole genome shotgun (WGS) entry which is preliminary data.</text>
</comment>
<accession>A0ABN7NMD4</accession>